<accession>A0A699GN17</accession>
<proteinExistence type="predicted"/>
<feature type="coiled-coil region" evidence="1">
    <location>
        <begin position="1170"/>
        <end position="1203"/>
    </location>
</feature>
<protein>
    <submittedName>
        <fullName evidence="2">Putative ribonuclease H-like domain-containing protein</fullName>
    </submittedName>
</protein>
<dbReference type="PANTHER" id="PTHR11439">
    <property type="entry name" value="GAG-POL-RELATED RETROTRANSPOSON"/>
    <property type="match status" value="1"/>
</dbReference>
<evidence type="ECO:0000313" key="2">
    <source>
        <dbReference type="EMBL" id="GEV17956.1"/>
    </source>
</evidence>
<name>A0A699GN17_TANCI</name>
<keyword evidence="1" id="KW-0175">Coiled coil</keyword>
<evidence type="ECO:0000256" key="1">
    <source>
        <dbReference type="SAM" id="Coils"/>
    </source>
</evidence>
<sequence length="1372" mass="158060">MNKVNMKVMKTQINNVKNKLRNEMKNSIQASLSNQTNEIKNMMDSLFQMNTASTSGLGSLHINTVANPKGELKSITTQSGIVLDGPSVLTPPLFINPEVDERVEETLTDQDLSEYTIKVSPPPIQKYKPPSQRDFFMHQRDTLHPNIPYSSRMLKQKQQEKDELSFPTRRNFKNWQTHPLMKIAQRLSSRSYLKNLETMGSFQFHVVSVDLKCKALVDLGASINLMPLSVWKKLGLPELISTRMNLELANRAICTPAGIARDVFIPVGKFTFPTDFVIVDYESDPRVPLILGRPFLRTTHALIDVHGEEMILHDGDERLTLNMRHDTSSYSNQPHKESINLINVFNDSSEDFLEDLFSTNQPSGNPTFSFHSELTSLKVKYDIFDPEGGNVQSEKLLDLDSTKDLHPPHHVNPLSGSTTYSFSPNQLLEEFADELALITFPPEYEDDLQFDIASDLKEIEYLLYHDPIEDIDSSLKDSIDQSNFADLNDNLVDSMPEMFTDEHALDYSSPPLFDEYDDDLFKVESDTEHVYDDPFDSKGEKIKESKLLIDELDIPCDFLPFFEYDSFISEDFSRVDALPSTNNEDNVFKSGILIQENLFEIITRVVQDKKLVISNASLMLEDFNPPIYELPFFKEVPRLSIRESSRRMKNDSAESEVSAKQGLFGNPKSAYVQIVSFSPPRWDYDPGKLLCCFGFTVTPKTSHLQAVKRIFRYLKGQPKLGLWYPKVSSFNLEAYSDSDYAGANLDRKSTTRSCQFLGRRLISWQCKKQTIVATSTTEAEYVVVAHCCGQVLWIQNQLLDSGFNLMNTKIYINNESTICIVKNPVFHYKTKHIKIRHHFIRDAYEKKLIQVLKFHTDDYVADLLTKAFDVSSKELAIPKQTTLGKDKSNPLIVDSLLKTIWLSMHHGITMKHWLFQIKRPLVVVTEDVIRKVLCLDDADGVECLPNEDIFTELTRMGYEKLPPKLMFYKTFFSTQWKFLIHTLVQFISAKRTAWNEFSCSMASAVICLATGRKFNFSKYIFNSMVRNVDSPNKFLIVGKGFFGVGTPLFATMLVQPQAEVEEDDVEDQEVREEEEILVFRFKEIKEGERIKAIDADKDVTLVDAETQVDLGAELRRRKDDDNVVIKEVSDAEPTVFDDEEVTMTMAQTLIKMKAEKARLHDEQMAKRLHDEEVEQAAAREKQNKDDLEKAKVLQKQYEDKQENIDWNTVAEKMQEKHLDNIRKYQSLKRKPIYVAQARKNMIVYLKNMAGYKMEHFKGMTYVKVWPIFEREYNKVQTLFKPDKDVDEEPTKKRVAKETLLQDSFKKLKAVKVSVTEFKVEALQVKYPLIDWEIHSKGSRSYWKIIRVGGITQAYKSFEDMLKDFNREDLDVL</sequence>
<dbReference type="SUPFAM" id="SSF50630">
    <property type="entry name" value="Acid proteases"/>
    <property type="match status" value="1"/>
</dbReference>
<dbReference type="CDD" id="cd00303">
    <property type="entry name" value="retropepsin_like"/>
    <property type="match status" value="1"/>
</dbReference>
<dbReference type="PANTHER" id="PTHR11439:SF495">
    <property type="entry name" value="REVERSE TRANSCRIPTASE, RNA-DEPENDENT DNA POLYMERASE-RELATED"/>
    <property type="match status" value="1"/>
</dbReference>
<reference evidence="2" key="1">
    <citation type="journal article" date="2019" name="Sci. Rep.">
        <title>Draft genome of Tanacetum cinerariifolium, the natural source of mosquito coil.</title>
        <authorList>
            <person name="Yamashiro T."/>
            <person name="Shiraishi A."/>
            <person name="Satake H."/>
            <person name="Nakayama K."/>
        </authorList>
    </citation>
    <scope>NUCLEOTIDE SEQUENCE</scope>
</reference>
<organism evidence="2">
    <name type="scientific">Tanacetum cinerariifolium</name>
    <name type="common">Dalmatian daisy</name>
    <name type="synonym">Chrysanthemum cinerariifolium</name>
    <dbReference type="NCBI Taxonomy" id="118510"/>
    <lineage>
        <taxon>Eukaryota</taxon>
        <taxon>Viridiplantae</taxon>
        <taxon>Streptophyta</taxon>
        <taxon>Embryophyta</taxon>
        <taxon>Tracheophyta</taxon>
        <taxon>Spermatophyta</taxon>
        <taxon>Magnoliopsida</taxon>
        <taxon>eudicotyledons</taxon>
        <taxon>Gunneridae</taxon>
        <taxon>Pentapetalae</taxon>
        <taxon>asterids</taxon>
        <taxon>campanulids</taxon>
        <taxon>Asterales</taxon>
        <taxon>Asteraceae</taxon>
        <taxon>Asteroideae</taxon>
        <taxon>Anthemideae</taxon>
        <taxon>Anthemidinae</taxon>
        <taxon>Tanacetum</taxon>
    </lineage>
</organism>
<dbReference type="EMBL" id="BKCJ010016608">
    <property type="protein sequence ID" value="GEV17956.1"/>
    <property type="molecule type" value="Genomic_DNA"/>
</dbReference>
<comment type="caution">
    <text evidence="2">The sequence shown here is derived from an EMBL/GenBank/DDBJ whole genome shotgun (WGS) entry which is preliminary data.</text>
</comment>
<dbReference type="Gene3D" id="2.40.70.10">
    <property type="entry name" value="Acid Proteases"/>
    <property type="match status" value="1"/>
</dbReference>
<dbReference type="CDD" id="cd09272">
    <property type="entry name" value="RNase_HI_RT_Ty1"/>
    <property type="match status" value="1"/>
</dbReference>
<dbReference type="Pfam" id="PF13650">
    <property type="entry name" value="Asp_protease_2"/>
    <property type="match status" value="1"/>
</dbReference>
<gene>
    <name evidence="2" type="ORF">Tci_089933</name>
</gene>
<dbReference type="InterPro" id="IPR021109">
    <property type="entry name" value="Peptidase_aspartic_dom_sf"/>
</dbReference>